<protein>
    <submittedName>
        <fullName evidence="1">Uncharacterized protein</fullName>
    </submittedName>
</protein>
<evidence type="ECO:0000313" key="2">
    <source>
        <dbReference type="Proteomes" id="UP000440096"/>
    </source>
</evidence>
<dbReference type="EMBL" id="WMBA01000030">
    <property type="protein sequence ID" value="MTD56181.1"/>
    <property type="molecule type" value="Genomic_DNA"/>
</dbReference>
<reference evidence="1 2" key="1">
    <citation type="submission" date="2019-11" db="EMBL/GenBank/DDBJ databases">
        <title>Draft genome of Amycolatopsis RM579.</title>
        <authorList>
            <person name="Duangmal K."/>
            <person name="Mingma R."/>
        </authorList>
    </citation>
    <scope>NUCLEOTIDE SEQUENCE [LARGE SCALE GENOMIC DNA]</scope>
    <source>
        <strain evidence="1 2">RM579</strain>
    </source>
</reference>
<evidence type="ECO:0000313" key="1">
    <source>
        <dbReference type="EMBL" id="MTD56181.1"/>
    </source>
</evidence>
<organism evidence="1 2">
    <name type="scientific">Amycolatopsis pithecellobii</name>
    <dbReference type="NCBI Taxonomy" id="664692"/>
    <lineage>
        <taxon>Bacteria</taxon>
        <taxon>Bacillati</taxon>
        <taxon>Actinomycetota</taxon>
        <taxon>Actinomycetes</taxon>
        <taxon>Pseudonocardiales</taxon>
        <taxon>Pseudonocardiaceae</taxon>
        <taxon>Amycolatopsis</taxon>
    </lineage>
</organism>
<dbReference type="Proteomes" id="UP000440096">
    <property type="component" value="Unassembled WGS sequence"/>
</dbReference>
<dbReference type="AlphaFoldDB" id="A0A6N7Z5W3"/>
<accession>A0A6N7Z5W3</accession>
<keyword evidence="2" id="KW-1185">Reference proteome</keyword>
<comment type="caution">
    <text evidence="1">The sequence shown here is derived from an EMBL/GenBank/DDBJ whole genome shotgun (WGS) entry which is preliminary data.</text>
</comment>
<proteinExistence type="predicted"/>
<dbReference type="RefSeq" id="WP_312868161.1">
    <property type="nucleotide sequence ID" value="NZ_WMBA01000030.1"/>
</dbReference>
<name>A0A6N7Z5W3_9PSEU</name>
<gene>
    <name evidence="1" type="ORF">GKO32_19685</name>
</gene>
<sequence>MKQQNTSAQRGPARAGRWLARALLVVGGAVAGTAAAWAIGTASASAETAPPTATSVQQGDEATPVTDAVLGATDDVLLGTAQLAGDTAGAAVRAGTQSPDGIARSQEAANDVTDAVHDFTQHVVTKPAERLLGSAEQITRKPQNAPRVISQALTTPPDLWSFLHPSGSGLVHLPALPALPGTHAIGQHTSAGSPVVLPQAAPQLADAMGPIATVLPQAHWAATHFDSGDDAGLRHHGDQTDRFPFAPVRGPLAPSGVPLTPGGSIAGGHVDGPLLGVPAGAVSFVNAYGERAVRFGIRHTPVEPGSQPGVTPD</sequence>